<name>A0A852U7Z2_9ACTN</name>
<evidence type="ECO:0000256" key="1">
    <source>
        <dbReference type="ARBA" id="ARBA00010617"/>
    </source>
</evidence>
<dbReference type="PRINTS" id="PR00359">
    <property type="entry name" value="BP450"/>
</dbReference>
<dbReference type="GO" id="GO:0004497">
    <property type="term" value="F:monooxygenase activity"/>
    <property type="evidence" value="ECO:0007669"/>
    <property type="project" value="InterPro"/>
</dbReference>
<dbReference type="PANTHER" id="PTHR46696">
    <property type="entry name" value="P450, PUTATIVE (EUROFUNG)-RELATED"/>
    <property type="match status" value="1"/>
</dbReference>
<dbReference type="InterPro" id="IPR036396">
    <property type="entry name" value="Cyt_P450_sf"/>
</dbReference>
<gene>
    <name evidence="3" type="ORF">HDA32_005170</name>
</gene>
<feature type="compositionally biased region" description="Low complexity" evidence="2">
    <location>
        <begin position="383"/>
        <end position="408"/>
    </location>
</feature>
<dbReference type="RefSeq" id="WP_312863326.1">
    <property type="nucleotide sequence ID" value="NZ_JACCCC010000001.1"/>
</dbReference>
<reference evidence="3 4" key="1">
    <citation type="submission" date="2020-07" db="EMBL/GenBank/DDBJ databases">
        <title>Sequencing the genomes of 1000 actinobacteria strains.</title>
        <authorList>
            <person name="Klenk H.-P."/>
        </authorList>
    </citation>
    <scope>NUCLEOTIDE SEQUENCE [LARGE SCALE GENOMIC DNA]</scope>
    <source>
        <strain evidence="3 4">CXB654</strain>
    </source>
</reference>
<evidence type="ECO:0000256" key="2">
    <source>
        <dbReference type="SAM" id="MobiDB-lite"/>
    </source>
</evidence>
<evidence type="ECO:0000313" key="4">
    <source>
        <dbReference type="Proteomes" id="UP000589036"/>
    </source>
</evidence>
<accession>A0A852U7Z2</accession>
<dbReference type="PANTHER" id="PTHR46696:SF1">
    <property type="entry name" value="CYTOCHROME P450 YJIB-RELATED"/>
    <property type="match status" value="1"/>
</dbReference>
<feature type="region of interest" description="Disordered" evidence="2">
    <location>
        <begin position="383"/>
        <end position="423"/>
    </location>
</feature>
<dbReference type="Proteomes" id="UP000589036">
    <property type="component" value="Unassembled WGS sequence"/>
</dbReference>
<proteinExistence type="inferred from homology"/>
<dbReference type="EMBL" id="JACCCC010000001">
    <property type="protein sequence ID" value="NYE50050.1"/>
    <property type="molecule type" value="Genomic_DNA"/>
</dbReference>
<organism evidence="3 4">
    <name type="scientific">Spinactinospora alkalitolerans</name>
    <dbReference type="NCBI Taxonomy" id="687207"/>
    <lineage>
        <taxon>Bacteria</taxon>
        <taxon>Bacillati</taxon>
        <taxon>Actinomycetota</taxon>
        <taxon>Actinomycetes</taxon>
        <taxon>Streptosporangiales</taxon>
        <taxon>Nocardiopsidaceae</taxon>
        <taxon>Spinactinospora</taxon>
    </lineage>
</organism>
<comment type="similarity">
    <text evidence="1">Belongs to the cytochrome P450 family.</text>
</comment>
<comment type="caution">
    <text evidence="3">The sequence shown here is derived from an EMBL/GenBank/DDBJ whole genome shotgun (WGS) entry which is preliminary data.</text>
</comment>
<dbReference type="GO" id="GO:0020037">
    <property type="term" value="F:heme binding"/>
    <property type="evidence" value="ECO:0007669"/>
    <property type="project" value="InterPro"/>
</dbReference>
<dbReference type="InterPro" id="IPR017972">
    <property type="entry name" value="Cyt_P450_CS"/>
</dbReference>
<sequence>MALENLRGRFGSIAPVEIAPGVAAWVLLSYDLNQRVLRDPAGFPRDPRRWREAREGRATPETVPGPFWYFRNALASDEPDHSRYRAVIADALAAITASGARLAVREITAELLAEKALSGRCDLVADFAFHLPLLLLNGYFGLPREQGARLVGLMRRVWDGGKDAEAARLELFGYAQAVTVDRRARPGTDIVSRMVAHPHGLDDEEVAHQLILVISAAHDPLMNLIANAVHTLLADREFRSDVAGARTRIEEAIDAVLWRSPPITLLPGRYPTRDMELAGARLREGDCLIIGYGPAHADPVVAPKAGPVGSSGARTHLAFGTGPHRCPARDLARQIGVDAVGALLDLLPDLHLAVAPQALQRRHSPFAHGLDALPVVFTPTTIAPPASPSTTGAPSCPHAPTPSSSSPDRPAPRHTTSRRSARWHAWWSKVWRPGR</sequence>
<dbReference type="Gene3D" id="1.10.630.10">
    <property type="entry name" value="Cytochrome P450"/>
    <property type="match status" value="1"/>
</dbReference>
<evidence type="ECO:0000313" key="3">
    <source>
        <dbReference type="EMBL" id="NYE50050.1"/>
    </source>
</evidence>
<dbReference type="InterPro" id="IPR002397">
    <property type="entry name" value="Cyt_P450_B"/>
</dbReference>
<dbReference type="AlphaFoldDB" id="A0A852U7Z2"/>
<dbReference type="GO" id="GO:0016705">
    <property type="term" value="F:oxidoreductase activity, acting on paired donors, with incorporation or reduction of molecular oxygen"/>
    <property type="evidence" value="ECO:0007669"/>
    <property type="project" value="InterPro"/>
</dbReference>
<dbReference type="SUPFAM" id="SSF48264">
    <property type="entry name" value="Cytochrome P450"/>
    <property type="match status" value="1"/>
</dbReference>
<dbReference type="GO" id="GO:0005506">
    <property type="term" value="F:iron ion binding"/>
    <property type="evidence" value="ECO:0007669"/>
    <property type="project" value="InterPro"/>
</dbReference>
<protein>
    <submittedName>
        <fullName evidence="3">Cytochrome P450</fullName>
    </submittedName>
</protein>
<dbReference type="PROSITE" id="PS00086">
    <property type="entry name" value="CYTOCHROME_P450"/>
    <property type="match status" value="1"/>
</dbReference>
<keyword evidence="4" id="KW-1185">Reference proteome</keyword>